<evidence type="ECO:0000256" key="1">
    <source>
        <dbReference type="SAM" id="MobiDB-lite"/>
    </source>
</evidence>
<dbReference type="AlphaFoldDB" id="A0A8H8TXM2"/>
<feature type="region of interest" description="Disordered" evidence="1">
    <location>
        <begin position="266"/>
        <end position="286"/>
    </location>
</feature>
<evidence type="ECO:0000313" key="2">
    <source>
        <dbReference type="EMBL" id="TVY24475.1"/>
    </source>
</evidence>
<gene>
    <name evidence="2" type="ORF">LHYA1_G007244</name>
</gene>
<dbReference type="RefSeq" id="XP_031003263.1">
    <property type="nucleotide sequence ID" value="XM_031152174.1"/>
</dbReference>
<dbReference type="EMBL" id="QGMH01000129">
    <property type="protein sequence ID" value="TVY24475.1"/>
    <property type="molecule type" value="Genomic_DNA"/>
</dbReference>
<dbReference type="Proteomes" id="UP000431533">
    <property type="component" value="Unassembled WGS sequence"/>
</dbReference>
<protein>
    <submittedName>
        <fullName evidence="2">Uncharacterized protein</fullName>
    </submittedName>
</protein>
<dbReference type="GeneID" id="41987442"/>
<organism evidence="2 3">
    <name type="scientific">Lachnellula hyalina</name>
    <dbReference type="NCBI Taxonomy" id="1316788"/>
    <lineage>
        <taxon>Eukaryota</taxon>
        <taxon>Fungi</taxon>
        <taxon>Dikarya</taxon>
        <taxon>Ascomycota</taxon>
        <taxon>Pezizomycotina</taxon>
        <taxon>Leotiomycetes</taxon>
        <taxon>Helotiales</taxon>
        <taxon>Lachnaceae</taxon>
        <taxon>Lachnellula</taxon>
    </lineage>
</organism>
<dbReference type="InterPro" id="IPR027417">
    <property type="entry name" value="P-loop_NTPase"/>
</dbReference>
<dbReference type="CDD" id="cd19757">
    <property type="entry name" value="Bbox1"/>
    <property type="match status" value="1"/>
</dbReference>
<sequence>MKFMNGHALVMNPSGPTPRIYSLLGEVIKQPDDDGEETDERDADGCDVCDEYDDELFFCQACKWKFCGGCWRAQAVHKPKRKASQPAEHVKIPLSVVRLVQPAFSNPPDDKSLEKWLAAEEDAAWFGVGKSVKDSPLYFHDYGRYSGLMAATNAYLKSHERTSSVYEEIYDDFPFPNPRAPSLVSFVGQTGAGKSTLIKLLIQIKDSAEGLNFHRPVAGLPGKDVPTSEDVHLYLDPGSSLSTNPILYADCEGIDGGAREPMATTFRHKRDESETEGDNRETVSNQISSKRELHWAKSPLERTRQFVVAKFYPRLLFTFSDVVIFVHRNPRTIESVLEKLIEWATDALEASYNHPILPYAVIVLNSTPANIQQSLWDVDVATEALLDSLSKTLNRNVVFAEYAKSWKARGRILENVEDLMMCYYSSVRVVHLPVDTEPKLVLDQAQKLYTEITFGCKVARERKSELRMLLDEDSLQHYLQHAFDHYSRTLEIPFDFVQASFLFNPIPANFGGSILKLAIALKDQQKTPDARAIFERLSRLVASCILLDAARHRILGTSNRRPIAAEV</sequence>
<evidence type="ECO:0000313" key="3">
    <source>
        <dbReference type="Proteomes" id="UP000431533"/>
    </source>
</evidence>
<dbReference type="OrthoDB" id="194358at2759"/>
<keyword evidence="3" id="KW-1185">Reference proteome</keyword>
<comment type="caution">
    <text evidence="2">The sequence shown here is derived from an EMBL/GenBank/DDBJ whole genome shotgun (WGS) entry which is preliminary data.</text>
</comment>
<accession>A0A8H8TXM2</accession>
<reference evidence="2 3" key="1">
    <citation type="submission" date="2018-05" db="EMBL/GenBank/DDBJ databases">
        <title>Genome sequencing and assembly of the regulated plant pathogen Lachnellula willkommii and related sister species for the development of diagnostic species identification markers.</title>
        <authorList>
            <person name="Giroux E."/>
            <person name="Bilodeau G."/>
        </authorList>
    </citation>
    <scope>NUCLEOTIDE SEQUENCE [LARGE SCALE GENOMIC DNA]</scope>
    <source>
        <strain evidence="2 3">CBS 185.66</strain>
    </source>
</reference>
<dbReference type="SUPFAM" id="SSF52540">
    <property type="entry name" value="P-loop containing nucleoside triphosphate hydrolases"/>
    <property type="match status" value="1"/>
</dbReference>
<proteinExistence type="predicted"/>
<feature type="compositionally biased region" description="Basic and acidic residues" evidence="1">
    <location>
        <begin position="269"/>
        <end position="281"/>
    </location>
</feature>
<name>A0A8H8TXM2_9HELO</name>